<evidence type="ECO:0000256" key="4">
    <source>
        <dbReference type="ARBA" id="ARBA00022989"/>
    </source>
</evidence>
<feature type="transmembrane region" description="Helical" evidence="11">
    <location>
        <begin position="88"/>
        <end position="112"/>
    </location>
</feature>
<evidence type="ECO:0000256" key="12">
    <source>
        <dbReference type="SAM" id="SignalP"/>
    </source>
</evidence>
<dbReference type="InterPro" id="IPR004709">
    <property type="entry name" value="NaH_exchanger"/>
</dbReference>
<evidence type="ECO:0000313" key="15">
    <source>
        <dbReference type="Proteomes" id="UP000243579"/>
    </source>
</evidence>
<dbReference type="InterPro" id="IPR018422">
    <property type="entry name" value="Cation/H_exchanger_CPA1"/>
</dbReference>
<feature type="region of interest" description="Disordered" evidence="10">
    <location>
        <begin position="458"/>
        <end position="478"/>
    </location>
</feature>
<feature type="signal peptide" evidence="12">
    <location>
        <begin position="1"/>
        <end position="20"/>
    </location>
</feature>
<feature type="transmembrane region" description="Helical" evidence="11">
    <location>
        <begin position="194"/>
        <end position="221"/>
    </location>
</feature>
<evidence type="ECO:0000256" key="2">
    <source>
        <dbReference type="ARBA" id="ARBA00022448"/>
    </source>
</evidence>
<organism evidence="14 15">
    <name type="scientific">Achlya hypogyna</name>
    <name type="common">Oomycete</name>
    <name type="synonym">Protoachlya hypogyna</name>
    <dbReference type="NCBI Taxonomy" id="1202772"/>
    <lineage>
        <taxon>Eukaryota</taxon>
        <taxon>Sar</taxon>
        <taxon>Stramenopiles</taxon>
        <taxon>Oomycota</taxon>
        <taxon>Saprolegniomycetes</taxon>
        <taxon>Saprolegniales</taxon>
        <taxon>Achlyaceae</taxon>
        <taxon>Achlya</taxon>
    </lineage>
</organism>
<dbReference type="OrthoDB" id="196264at2759"/>
<dbReference type="GO" id="GO:0005886">
    <property type="term" value="C:plasma membrane"/>
    <property type="evidence" value="ECO:0007669"/>
    <property type="project" value="TreeGrafter"/>
</dbReference>
<sequence>MESSLVVLGLLLVLVLISLGLDTHQCTLLSKSGMALLVGVLCGLAIAADEELYARLDFRYSVFFDILLPPIIYEAGFSVQRLAFFHNVGAILSTAILGTLISATVTGLLLFAAGQAACIPEIEWIEAFLFGALVSAVDPVATLACFNKLHVPPLLFNIVFGESVLNDAVAIALYQSLLRYHSAGDVSALVLLQVLVQTFSILLGSIAISLVLTLFAAFCFVRTTSLRAFPVYEVLVCFIVALATYFAADTCAMSGIVSLFFAGMLTAHYMCPAMSVPGQTFFHHALEAAAFVCESLVYVFMGVSASLCFVQVADAERIHHTDVDWAFVAWTCGVLLLGRALNTFPLLLVANRYRVPSERVTLPMMVVIWFTGLRGAVSFALVTTWSYVDSNGTSHRKLMITTTLFVVMATTWLIGGATGPLVRGLQLAQCRQSHGERLAITPECDRHEPVAKLAVRQRSLSQTTSLEHQPSRAEEREVGAPSVRRLQAVFALWIDRWRAFDETHLMPLFGRAHQPVAVAQPASIAPQSVDPIEEDLQATEPTAPMAGSVSYE</sequence>
<dbReference type="PRINTS" id="PR01084">
    <property type="entry name" value="NAHEXCHNGR"/>
</dbReference>
<comment type="subcellular location">
    <subcellularLocation>
        <location evidence="1">Membrane</location>
        <topology evidence="1">Multi-pass membrane protein</topology>
    </subcellularLocation>
</comment>
<protein>
    <recommendedName>
        <fullName evidence="9">Sodium/hydrogen exchanger</fullName>
    </recommendedName>
</protein>
<reference evidence="14 15" key="1">
    <citation type="journal article" date="2014" name="Genome Biol. Evol.">
        <title>The secreted proteins of Achlya hypogyna and Thraustotheca clavata identify the ancestral oomycete secretome and reveal gene acquisitions by horizontal gene transfer.</title>
        <authorList>
            <person name="Misner I."/>
            <person name="Blouin N."/>
            <person name="Leonard G."/>
            <person name="Richards T.A."/>
            <person name="Lane C.E."/>
        </authorList>
    </citation>
    <scope>NUCLEOTIDE SEQUENCE [LARGE SCALE GENOMIC DNA]</scope>
    <source>
        <strain evidence="14 15">ATCC 48635</strain>
    </source>
</reference>
<feature type="transmembrane region" description="Helical" evidence="11">
    <location>
        <begin position="325"/>
        <end position="350"/>
    </location>
</feature>
<gene>
    <name evidence="14" type="ORF">ACHHYP_15586</name>
</gene>
<evidence type="ECO:0000256" key="1">
    <source>
        <dbReference type="ARBA" id="ARBA00004141"/>
    </source>
</evidence>
<feature type="chain" id="PRO_5012867860" description="Sodium/hydrogen exchanger" evidence="12">
    <location>
        <begin position="21"/>
        <end position="552"/>
    </location>
</feature>
<dbReference type="Gene3D" id="6.10.140.1330">
    <property type="match status" value="1"/>
</dbReference>
<comment type="similarity">
    <text evidence="9">Belongs to the monovalent cation:proton antiporter 1 (CPA1) transporter (TC 2.A.36) family.</text>
</comment>
<evidence type="ECO:0000313" key="14">
    <source>
        <dbReference type="EMBL" id="OQR82784.1"/>
    </source>
</evidence>
<evidence type="ECO:0000256" key="7">
    <source>
        <dbReference type="ARBA" id="ARBA00023136"/>
    </source>
</evidence>
<feature type="transmembrane region" description="Helical" evidence="11">
    <location>
        <begin position="362"/>
        <end position="388"/>
    </location>
</feature>
<evidence type="ECO:0000256" key="8">
    <source>
        <dbReference type="ARBA" id="ARBA00023201"/>
    </source>
</evidence>
<dbReference type="NCBIfam" id="TIGR00840">
    <property type="entry name" value="b_cpa1"/>
    <property type="match status" value="1"/>
</dbReference>
<comment type="caution">
    <text evidence="14">The sequence shown here is derived from an EMBL/GenBank/DDBJ whole genome shotgun (WGS) entry which is preliminary data.</text>
</comment>
<dbReference type="InterPro" id="IPR006153">
    <property type="entry name" value="Cation/H_exchanger_TM"/>
</dbReference>
<feature type="transmembrane region" description="Helical" evidence="11">
    <location>
        <begin position="228"/>
        <end position="248"/>
    </location>
</feature>
<accession>A0A1V9YAQ4</accession>
<keyword evidence="4 11" id="KW-1133">Transmembrane helix</keyword>
<feature type="compositionally biased region" description="Basic and acidic residues" evidence="10">
    <location>
        <begin position="469"/>
        <end position="478"/>
    </location>
</feature>
<feature type="transmembrane region" description="Helical" evidence="11">
    <location>
        <begin position="30"/>
        <end position="48"/>
    </location>
</feature>
<dbReference type="GO" id="GO:0015386">
    <property type="term" value="F:potassium:proton antiporter activity"/>
    <property type="evidence" value="ECO:0007669"/>
    <property type="project" value="TreeGrafter"/>
</dbReference>
<keyword evidence="12" id="KW-0732">Signal</keyword>
<dbReference type="EMBL" id="JNBR01002420">
    <property type="protein sequence ID" value="OQR82784.1"/>
    <property type="molecule type" value="Genomic_DNA"/>
</dbReference>
<evidence type="ECO:0000256" key="10">
    <source>
        <dbReference type="SAM" id="MobiDB-lite"/>
    </source>
</evidence>
<evidence type="ECO:0000256" key="11">
    <source>
        <dbReference type="SAM" id="Phobius"/>
    </source>
</evidence>
<evidence type="ECO:0000259" key="13">
    <source>
        <dbReference type="Pfam" id="PF00999"/>
    </source>
</evidence>
<proteinExistence type="inferred from homology"/>
<dbReference type="Pfam" id="PF00999">
    <property type="entry name" value="Na_H_Exchanger"/>
    <property type="match status" value="1"/>
</dbReference>
<feature type="transmembrane region" description="Helical" evidence="11">
    <location>
        <begin position="254"/>
        <end position="276"/>
    </location>
</feature>
<dbReference type="AlphaFoldDB" id="A0A1V9YAQ4"/>
<evidence type="ECO:0000256" key="6">
    <source>
        <dbReference type="ARBA" id="ARBA00023065"/>
    </source>
</evidence>
<keyword evidence="5" id="KW-0915">Sodium</keyword>
<evidence type="ECO:0000256" key="3">
    <source>
        <dbReference type="ARBA" id="ARBA00022692"/>
    </source>
</evidence>
<dbReference type="STRING" id="1202772.A0A1V9YAQ4"/>
<keyword evidence="3 9" id="KW-0812">Transmembrane</keyword>
<feature type="transmembrane region" description="Helical" evidence="11">
    <location>
        <begin position="400"/>
        <end position="422"/>
    </location>
</feature>
<feature type="transmembrane region" description="Helical" evidence="11">
    <location>
        <begin position="124"/>
        <end position="147"/>
    </location>
</feature>
<dbReference type="GO" id="GO:0051453">
    <property type="term" value="P:regulation of intracellular pH"/>
    <property type="evidence" value="ECO:0007669"/>
    <property type="project" value="TreeGrafter"/>
</dbReference>
<dbReference type="PANTHER" id="PTHR10110:SF187">
    <property type="entry name" value="SODIUM_HYDROGEN EXCHANGER"/>
    <property type="match status" value="1"/>
</dbReference>
<keyword evidence="7 11" id="KW-0472">Membrane</keyword>
<name>A0A1V9YAQ4_ACHHY</name>
<evidence type="ECO:0000256" key="9">
    <source>
        <dbReference type="RuleBase" id="RU003722"/>
    </source>
</evidence>
<keyword evidence="9" id="KW-0050">Antiport</keyword>
<feature type="transmembrane region" description="Helical" evidence="11">
    <location>
        <begin position="154"/>
        <end position="174"/>
    </location>
</feature>
<keyword evidence="6 9" id="KW-0406">Ion transport</keyword>
<feature type="transmembrane region" description="Helical" evidence="11">
    <location>
        <begin position="288"/>
        <end position="313"/>
    </location>
</feature>
<keyword evidence="15" id="KW-1185">Reference proteome</keyword>
<feature type="compositionally biased region" description="Polar residues" evidence="10">
    <location>
        <begin position="458"/>
        <end position="468"/>
    </location>
</feature>
<keyword evidence="8 9" id="KW-0739">Sodium transport</keyword>
<dbReference type="GO" id="GO:0098719">
    <property type="term" value="P:sodium ion import across plasma membrane"/>
    <property type="evidence" value="ECO:0007669"/>
    <property type="project" value="TreeGrafter"/>
</dbReference>
<evidence type="ECO:0000256" key="5">
    <source>
        <dbReference type="ARBA" id="ARBA00023053"/>
    </source>
</evidence>
<dbReference type="Proteomes" id="UP000243579">
    <property type="component" value="Unassembled WGS sequence"/>
</dbReference>
<dbReference type="PANTHER" id="PTHR10110">
    <property type="entry name" value="SODIUM/HYDROGEN EXCHANGER"/>
    <property type="match status" value="1"/>
</dbReference>
<feature type="domain" description="Cation/H+ exchanger transmembrane" evidence="13">
    <location>
        <begin position="24"/>
        <end position="423"/>
    </location>
</feature>
<dbReference type="GO" id="GO:0015385">
    <property type="term" value="F:sodium:proton antiporter activity"/>
    <property type="evidence" value="ECO:0007669"/>
    <property type="project" value="InterPro"/>
</dbReference>
<keyword evidence="2 9" id="KW-0813">Transport</keyword>